<comment type="similarity">
    <text evidence="1">Belongs to the AB hydrolase superfamily.</text>
</comment>
<keyword evidence="2 4" id="KW-0378">Hydrolase</keyword>
<gene>
    <name evidence="4" type="ORF">CNE99_05205</name>
</gene>
<dbReference type="SUPFAM" id="SSF53474">
    <property type="entry name" value="alpha/beta-Hydrolases"/>
    <property type="match status" value="1"/>
</dbReference>
<proteinExistence type="inferred from homology"/>
<organism evidence="4 5">
    <name type="scientific">OM182 bacterium MED-G24</name>
    <dbReference type="NCBI Taxonomy" id="1986255"/>
    <lineage>
        <taxon>Bacteria</taxon>
        <taxon>Pseudomonadati</taxon>
        <taxon>Pseudomonadota</taxon>
        <taxon>Gammaproteobacteria</taxon>
        <taxon>OMG group</taxon>
        <taxon>OM182 clade</taxon>
    </lineage>
</organism>
<dbReference type="AlphaFoldDB" id="A0A2A5WT42"/>
<dbReference type="Proteomes" id="UP000219327">
    <property type="component" value="Unassembled WGS sequence"/>
</dbReference>
<dbReference type="InterPro" id="IPR050266">
    <property type="entry name" value="AB_hydrolase_sf"/>
</dbReference>
<dbReference type="InterPro" id="IPR029058">
    <property type="entry name" value="AB_hydrolase_fold"/>
</dbReference>
<dbReference type="PANTHER" id="PTHR43798">
    <property type="entry name" value="MONOACYLGLYCEROL LIPASE"/>
    <property type="match status" value="1"/>
</dbReference>
<accession>A0A2A5WT42</accession>
<evidence type="ECO:0000313" key="4">
    <source>
        <dbReference type="EMBL" id="PDH39652.1"/>
    </source>
</evidence>
<name>A0A2A5WT42_9GAMM</name>
<dbReference type="GO" id="GO:0016787">
    <property type="term" value="F:hydrolase activity"/>
    <property type="evidence" value="ECO:0007669"/>
    <property type="project" value="UniProtKB-KW"/>
</dbReference>
<dbReference type="Gene3D" id="3.40.50.1820">
    <property type="entry name" value="alpha/beta hydrolase"/>
    <property type="match status" value="1"/>
</dbReference>
<feature type="domain" description="AB hydrolase-1" evidence="3">
    <location>
        <begin position="33"/>
        <end position="278"/>
    </location>
</feature>
<evidence type="ECO:0000256" key="2">
    <source>
        <dbReference type="ARBA" id="ARBA00022801"/>
    </source>
</evidence>
<sequence>MAASEPRTAPTSHTYYSERLRLHYLDWGNPEAPPVLLIHGVQDHCHSWDWVCDALHQDYHLIVPDLRGHGDSEWNHGAPYSTLDYIYDIHQLIAQRDLAPLQIVAHSMGGNIACLFAGIYPELVSSLTSIEGIGAIPHWYPDGATPVKRIRQWVQDVHGLSSRAPRRYNTLHEAWQRMQQSNPHLSEEQARHLTIHGSNQNEDGTYSWKFDNYTHSRPPFSMGYQELVATWENITCSTLLVNARQGYSHRTGQAGSLKHFKNAHLVDIDKAGHWLHHDQLEEFLSHLKPHLARHAQKSRST</sequence>
<dbReference type="EMBL" id="NTKD01000021">
    <property type="protein sequence ID" value="PDH39652.1"/>
    <property type="molecule type" value="Genomic_DNA"/>
</dbReference>
<comment type="caution">
    <text evidence="4">The sequence shown here is derived from an EMBL/GenBank/DDBJ whole genome shotgun (WGS) entry which is preliminary data.</text>
</comment>
<dbReference type="GO" id="GO:0016020">
    <property type="term" value="C:membrane"/>
    <property type="evidence" value="ECO:0007669"/>
    <property type="project" value="TreeGrafter"/>
</dbReference>
<reference evidence="4 5" key="1">
    <citation type="submission" date="2017-08" db="EMBL/GenBank/DDBJ databases">
        <title>Fine stratification of microbial communities through a metagenomic profile of the photic zone.</title>
        <authorList>
            <person name="Haro-Moreno J.M."/>
            <person name="Lopez-Perez M."/>
            <person name="De La Torre J."/>
            <person name="Picazo A."/>
            <person name="Camacho A."/>
            <person name="Rodriguez-Valera F."/>
        </authorList>
    </citation>
    <scope>NUCLEOTIDE SEQUENCE [LARGE SCALE GENOMIC DNA]</scope>
    <source>
        <strain evidence="4">MED-G24</strain>
    </source>
</reference>
<dbReference type="PANTHER" id="PTHR43798:SF14">
    <property type="entry name" value="SERINE HYDROLASE-LIKE PROTEIN DDB_G0286239"/>
    <property type="match status" value="1"/>
</dbReference>
<evidence type="ECO:0000313" key="5">
    <source>
        <dbReference type="Proteomes" id="UP000219327"/>
    </source>
</evidence>
<evidence type="ECO:0000256" key="1">
    <source>
        <dbReference type="ARBA" id="ARBA00008645"/>
    </source>
</evidence>
<dbReference type="PRINTS" id="PR00111">
    <property type="entry name" value="ABHYDROLASE"/>
</dbReference>
<evidence type="ECO:0000259" key="3">
    <source>
        <dbReference type="Pfam" id="PF00561"/>
    </source>
</evidence>
<dbReference type="Pfam" id="PF00561">
    <property type="entry name" value="Abhydrolase_1"/>
    <property type="match status" value="1"/>
</dbReference>
<dbReference type="InterPro" id="IPR000073">
    <property type="entry name" value="AB_hydrolase_1"/>
</dbReference>
<protein>
    <submittedName>
        <fullName evidence="4">Alpha/beta hydrolase</fullName>
    </submittedName>
</protein>